<dbReference type="PANTHER" id="PTHR43433:SF5">
    <property type="entry name" value="AB HYDROLASE-1 DOMAIN-CONTAINING PROTEIN"/>
    <property type="match status" value="1"/>
</dbReference>
<dbReference type="InterPro" id="IPR000073">
    <property type="entry name" value="AB_hydrolase_1"/>
</dbReference>
<evidence type="ECO:0000313" key="3">
    <source>
        <dbReference type="Proteomes" id="UP000186132"/>
    </source>
</evidence>
<dbReference type="InterPro" id="IPR050471">
    <property type="entry name" value="AB_hydrolase"/>
</dbReference>
<dbReference type="SUPFAM" id="SSF53474">
    <property type="entry name" value="alpha/beta-Hydrolases"/>
    <property type="match status" value="1"/>
</dbReference>
<evidence type="ECO:0000259" key="1">
    <source>
        <dbReference type="Pfam" id="PF00561"/>
    </source>
</evidence>
<dbReference type="STRING" id="1206085.SAMN05443575_2851"/>
<protein>
    <submittedName>
        <fullName evidence="2">Pimeloyl-ACP methyl ester carboxylesterase</fullName>
    </submittedName>
</protein>
<name>A0A1M5MWL5_9ACTN</name>
<organism evidence="2 3">
    <name type="scientific">Jatrophihabitans endophyticus</name>
    <dbReference type="NCBI Taxonomy" id="1206085"/>
    <lineage>
        <taxon>Bacteria</taxon>
        <taxon>Bacillati</taxon>
        <taxon>Actinomycetota</taxon>
        <taxon>Actinomycetes</taxon>
        <taxon>Jatrophihabitantales</taxon>
        <taxon>Jatrophihabitantaceae</taxon>
        <taxon>Jatrophihabitans</taxon>
    </lineage>
</organism>
<feature type="domain" description="AB hydrolase-1" evidence="1">
    <location>
        <begin position="29"/>
        <end position="260"/>
    </location>
</feature>
<dbReference type="EMBL" id="FQVU01000003">
    <property type="protein sequence ID" value="SHG81716.1"/>
    <property type="molecule type" value="Genomic_DNA"/>
</dbReference>
<keyword evidence="3" id="KW-1185">Reference proteome</keyword>
<dbReference type="GO" id="GO:0003824">
    <property type="term" value="F:catalytic activity"/>
    <property type="evidence" value="ECO:0007669"/>
    <property type="project" value="UniProtKB-ARBA"/>
</dbReference>
<reference evidence="2 3" key="1">
    <citation type="submission" date="2016-11" db="EMBL/GenBank/DDBJ databases">
        <authorList>
            <person name="Jaros S."/>
            <person name="Januszkiewicz K."/>
            <person name="Wedrychowicz H."/>
        </authorList>
    </citation>
    <scope>NUCLEOTIDE SEQUENCE [LARGE SCALE GENOMIC DNA]</scope>
    <source>
        <strain evidence="2 3">DSM 45627</strain>
    </source>
</reference>
<sequence length="274" mass="27864">MIGRRHAIEVDGRTLVAHDGGGDGPVAVWHHGSPQTGALLAPVVEAARARGLRVVSYARPSYGGSSPRPGRAVASAAADVAAVADALGIERYAVVGASGGGPHALACAALTPERVTAVASLAGIAPRDAAIDWYAGMVAPDGLRAAEAGRDARARFVETEEFDEASFVDADWAALAGEWRALGADAGAAGAAGPDGLVDDDVEFVSPWGFALDAVRAPALVVRGGRDRVVPATHGDWLAAALPQAELWARPDDGHVSVLTALPDVLSWLAARSG</sequence>
<gene>
    <name evidence="2" type="ORF">SAMN05443575_2851</name>
</gene>
<proteinExistence type="predicted"/>
<evidence type="ECO:0000313" key="2">
    <source>
        <dbReference type="EMBL" id="SHG81716.1"/>
    </source>
</evidence>
<dbReference type="InterPro" id="IPR029058">
    <property type="entry name" value="AB_hydrolase_fold"/>
</dbReference>
<accession>A0A1M5MWL5</accession>
<dbReference type="PANTHER" id="PTHR43433">
    <property type="entry name" value="HYDROLASE, ALPHA/BETA FOLD FAMILY PROTEIN"/>
    <property type="match status" value="1"/>
</dbReference>
<dbReference type="Pfam" id="PF00561">
    <property type="entry name" value="Abhydrolase_1"/>
    <property type="match status" value="1"/>
</dbReference>
<dbReference type="PRINTS" id="PR00111">
    <property type="entry name" value="ABHYDROLASE"/>
</dbReference>
<dbReference type="RefSeq" id="WP_234971458.1">
    <property type="nucleotide sequence ID" value="NZ_FQVU01000003.1"/>
</dbReference>
<dbReference type="Proteomes" id="UP000186132">
    <property type="component" value="Unassembled WGS sequence"/>
</dbReference>
<dbReference type="Gene3D" id="3.40.50.1820">
    <property type="entry name" value="alpha/beta hydrolase"/>
    <property type="match status" value="1"/>
</dbReference>
<dbReference type="AlphaFoldDB" id="A0A1M5MWL5"/>